<evidence type="ECO:0000313" key="2">
    <source>
        <dbReference type="Proteomes" id="UP001521150"/>
    </source>
</evidence>
<sequence>MNTLINPPAGPSLDLATVVTVLYVSPFTPADWDRVGPARLAAFVTATVADPRCRVPELVALLTAACAVGNLPPVARAHLAAAQRHAPRVLAALTN</sequence>
<protein>
    <submittedName>
        <fullName evidence="1">Uncharacterized protein</fullName>
    </submittedName>
</protein>
<gene>
    <name evidence="1" type="ORF">LWC34_21980</name>
</gene>
<accession>A0ABS8ZFM1</accession>
<reference evidence="1 2" key="1">
    <citation type="submission" date="2021-12" db="EMBL/GenBank/DDBJ databases">
        <title>Genome sequence of Kibdelosporangium philippinense ATCC 49844.</title>
        <authorList>
            <person name="Fedorov E.A."/>
            <person name="Omeragic M."/>
            <person name="Shalygina K.F."/>
            <person name="Maclea K.S."/>
        </authorList>
    </citation>
    <scope>NUCLEOTIDE SEQUENCE [LARGE SCALE GENOMIC DNA]</scope>
    <source>
        <strain evidence="1 2">ATCC 49844</strain>
    </source>
</reference>
<name>A0ABS8ZFM1_9PSEU</name>
<dbReference type="Proteomes" id="UP001521150">
    <property type="component" value="Unassembled WGS sequence"/>
</dbReference>
<comment type="caution">
    <text evidence="1">The sequence shown here is derived from an EMBL/GenBank/DDBJ whole genome shotgun (WGS) entry which is preliminary data.</text>
</comment>
<organism evidence="1 2">
    <name type="scientific">Kibdelosporangium philippinense</name>
    <dbReference type="NCBI Taxonomy" id="211113"/>
    <lineage>
        <taxon>Bacteria</taxon>
        <taxon>Bacillati</taxon>
        <taxon>Actinomycetota</taxon>
        <taxon>Actinomycetes</taxon>
        <taxon>Pseudonocardiales</taxon>
        <taxon>Pseudonocardiaceae</taxon>
        <taxon>Kibdelosporangium</taxon>
    </lineage>
</organism>
<proteinExistence type="predicted"/>
<dbReference type="EMBL" id="JAJVCN010000002">
    <property type="protein sequence ID" value="MCE7005471.1"/>
    <property type="molecule type" value="Genomic_DNA"/>
</dbReference>
<evidence type="ECO:0000313" key="1">
    <source>
        <dbReference type="EMBL" id="MCE7005471.1"/>
    </source>
</evidence>
<keyword evidence="2" id="KW-1185">Reference proteome</keyword>
<dbReference type="RefSeq" id="WP_233727051.1">
    <property type="nucleotide sequence ID" value="NZ_JAJVCN010000002.1"/>
</dbReference>